<reference evidence="11 12" key="1">
    <citation type="journal article" date="2016" name="Sci. Rep.">
        <title>Metabolic traits of an uncultured archaeal lineage -MSBL1- from brine pools of the Red Sea.</title>
        <authorList>
            <person name="Mwirichia R."/>
            <person name="Alam I."/>
            <person name="Rashid M."/>
            <person name="Vinu M."/>
            <person name="Ba-Alawi W."/>
            <person name="Anthony Kamau A."/>
            <person name="Kamanda Ngugi D."/>
            <person name="Goker M."/>
            <person name="Klenk H.P."/>
            <person name="Bajic V."/>
            <person name="Stingl U."/>
        </authorList>
    </citation>
    <scope>NUCLEOTIDE SEQUENCE [LARGE SCALE GENOMIC DNA]</scope>
    <source>
        <strain evidence="11">SCGC-AAA382A20</strain>
    </source>
</reference>
<keyword evidence="4 9" id="KW-0819">tRNA processing</keyword>
<dbReference type="PANTHER" id="PTHR23105">
    <property type="entry name" value="RIBOSOMAL PROTEIN L7AE FAMILY MEMBER"/>
    <property type="match status" value="1"/>
</dbReference>
<dbReference type="GO" id="GO:0019843">
    <property type="term" value="F:rRNA binding"/>
    <property type="evidence" value="ECO:0007669"/>
    <property type="project" value="UniProtKB-KW"/>
</dbReference>
<evidence type="ECO:0000256" key="8">
    <source>
        <dbReference type="ARBA" id="ARBA00023274"/>
    </source>
</evidence>
<dbReference type="GO" id="GO:0003735">
    <property type="term" value="F:structural constituent of ribosome"/>
    <property type="evidence" value="ECO:0007669"/>
    <property type="project" value="InterPro"/>
</dbReference>
<evidence type="ECO:0000313" key="11">
    <source>
        <dbReference type="EMBL" id="KXB06830.1"/>
    </source>
</evidence>
<evidence type="ECO:0000256" key="1">
    <source>
        <dbReference type="ARBA" id="ARBA00004496"/>
    </source>
</evidence>
<sequence>MPSYVKFDVSEDLEDQTFEAVETARATGELRIGTNEVTKAVERRNAELVVIAEDVEPPEIVMHLPAICEEKDIPFTFVGKKDDLGRACGIDVYAASVAISEAGDAEDMIEEITDKVKTLKTTE</sequence>
<dbReference type="Gene3D" id="3.30.1330.30">
    <property type="match status" value="1"/>
</dbReference>
<dbReference type="GO" id="GO:0042254">
    <property type="term" value="P:ribosome biogenesis"/>
    <property type="evidence" value="ECO:0007669"/>
    <property type="project" value="InterPro"/>
</dbReference>
<protein>
    <recommendedName>
        <fullName evidence="9">Large ribosomal subunit protein eL8</fullName>
    </recommendedName>
</protein>
<dbReference type="GO" id="GO:1990904">
    <property type="term" value="C:ribonucleoprotein complex"/>
    <property type="evidence" value="ECO:0007669"/>
    <property type="project" value="UniProtKB-KW"/>
</dbReference>
<dbReference type="GO" id="GO:0005840">
    <property type="term" value="C:ribosome"/>
    <property type="evidence" value="ECO:0007669"/>
    <property type="project" value="UniProtKB-KW"/>
</dbReference>
<keyword evidence="6 9" id="KW-0694">RNA-binding</keyword>
<gene>
    <name evidence="9 11" type="primary">rpl7ae</name>
    <name evidence="11" type="ORF">AKJ51_02765</name>
</gene>
<evidence type="ECO:0000259" key="10">
    <source>
        <dbReference type="Pfam" id="PF01248"/>
    </source>
</evidence>
<evidence type="ECO:0000256" key="6">
    <source>
        <dbReference type="ARBA" id="ARBA00022884"/>
    </source>
</evidence>
<evidence type="ECO:0000313" key="12">
    <source>
        <dbReference type="Proteomes" id="UP000070263"/>
    </source>
</evidence>
<dbReference type="EMBL" id="LHYE01000028">
    <property type="protein sequence ID" value="KXB06830.1"/>
    <property type="molecule type" value="Genomic_DNA"/>
</dbReference>
<dbReference type="Proteomes" id="UP000070263">
    <property type="component" value="Unassembled WGS sequence"/>
</dbReference>
<dbReference type="Pfam" id="PF01248">
    <property type="entry name" value="Ribosomal_L7Ae"/>
    <property type="match status" value="1"/>
</dbReference>
<dbReference type="InterPro" id="IPR029064">
    <property type="entry name" value="Ribosomal_eL30-like_sf"/>
</dbReference>
<keyword evidence="12" id="KW-1185">Reference proteome</keyword>
<dbReference type="GO" id="GO:0005737">
    <property type="term" value="C:cytoplasm"/>
    <property type="evidence" value="ECO:0007669"/>
    <property type="project" value="UniProtKB-SubCell"/>
</dbReference>
<evidence type="ECO:0000256" key="4">
    <source>
        <dbReference type="ARBA" id="ARBA00022694"/>
    </source>
</evidence>
<dbReference type="InterPro" id="IPR022481">
    <property type="entry name" value="Ribosomal_eL8_arc"/>
</dbReference>
<evidence type="ECO:0000256" key="7">
    <source>
        <dbReference type="ARBA" id="ARBA00022980"/>
    </source>
</evidence>
<comment type="subunit">
    <text evidence="9">Part of the 50S ribosomal subunit. Probably part of the RNase P complex.</text>
</comment>
<dbReference type="InterPro" id="IPR018492">
    <property type="entry name" value="Ribosomal_eL8/Nhp2"/>
</dbReference>
<keyword evidence="7 9" id="KW-0689">Ribosomal protein</keyword>
<proteinExistence type="inferred from homology"/>
<evidence type="ECO:0000256" key="3">
    <source>
        <dbReference type="ARBA" id="ARBA00022490"/>
    </source>
</evidence>
<dbReference type="GO" id="GO:0004526">
    <property type="term" value="F:ribonuclease P activity"/>
    <property type="evidence" value="ECO:0007669"/>
    <property type="project" value="UniProtKB-UniRule"/>
</dbReference>
<name>A0A133VKA2_9EURY</name>
<comment type="function">
    <text evidence="9">Multifunctional RNA-binding protein that recognizes the K-turn motif in ribosomal RNA, the RNA component of RNase P, box H/ACA, box C/D and box C'/D' sRNAs.</text>
</comment>
<keyword evidence="5 9" id="KW-0699">rRNA-binding</keyword>
<dbReference type="InterPro" id="IPR004037">
    <property type="entry name" value="Ribosomal_eL8-like_CS"/>
</dbReference>
<evidence type="ECO:0000256" key="5">
    <source>
        <dbReference type="ARBA" id="ARBA00022730"/>
    </source>
</evidence>
<comment type="similarity">
    <text evidence="2 9">Belongs to the eukaryotic ribosomal protein eL8 family.</text>
</comment>
<accession>A0A133VKA2</accession>
<dbReference type="PRINTS" id="PR00884">
    <property type="entry name" value="RIBOSOMALHS6"/>
</dbReference>
<dbReference type="SUPFAM" id="SSF55315">
    <property type="entry name" value="L30e-like"/>
    <property type="match status" value="1"/>
</dbReference>
<keyword evidence="8 9" id="KW-0687">Ribonucleoprotein</keyword>
<dbReference type="PRINTS" id="PR00881">
    <property type="entry name" value="L7ARS6FAMILY"/>
</dbReference>
<feature type="domain" description="Ribosomal protein eL8/eL30/eS12/Gadd45" evidence="10">
    <location>
        <begin position="17"/>
        <end position="108"/>
    </location>
</feature>
<evidence type="ECO:0000256" key="2">
    <source>
        <dbReference type="ARBA" id="ARBA00007337"/>
    </source>
</evidence>
<comment type="subcellular location">
    <subcellularLocation>
        <location evidence="1 9">Cytoplasm</location>
    </subcellularLocation>
</comment>
<keyword evidence="3 9" id="KW-0963">Cytoplasm</keyword>
<comment type="caution">
    <text evidence="11">The sequence shown here is derived from an EMBL/GenBank/DDBJ whole genome shotgun (WGS) entry which is preliminary data.</text>
</comment>
<dbReference type="GO" id="GO:0006412">
    <property type="term" value="P:translation"/>
    <property type="evidence" value="ECO:0007669"/>
    <property type="project" value="UniProtKB-UniRule"/>
</dbReference>
<dbReference type="PATRIC" id="fig|1698280.3.peg.477"/>
<dbReference type="InterPro" id="IPR004038">
    <property type="entry name" value="Ribosomal_eL8/eL30/eS12/Gad45"/>
</dbReference>
<dbReference type="AlphaFoldDB" id="A0A133VKA2"/>
<dbReference type="PROSITE" id="PS01082">
    <property type="entry name" value="RIBOSOMAL_L7AE"/>
    <property type="match status" value="1"/>
</dbReference>
<dbReference type="InterPro" id="IPR050257">
    <property type="entry name" value="eL8/uL1-like"/>
</dbReference>
<dbReference type="GO" id="GO:0001682">
    <property type="term" value="P:tRNA 5'-leader removal"/>
    <property type="evidence" value="ECO:0007669"/>
    <property type="project" value="UniProtKB-UniRule"/>
</dbReference>
<dbReference type="NCBIfam" id="TIGR03677">
    <property type="entry name" value="eL8_ribo"/>
    <property type="match status" value="1"/>
</dbReference>
<organism evidence="11 12">
    <name type="scientific">candidate division MSBL1 archaeon SCGC-AAA382A20</name>
    <dbReference type="NCBI Taxonomy" id="1698280"/>
    <lineage>
        <taxon>Archaea</taxon>
        <taxon>Methanobacteriati</taxon>
        <taxon>Methanobacteriota</taxon>
        <taxon>candidate division MSBL1</taxon>
    </lineage>
</organism>
<dbReference type="FunFam" id="3.30.1330.30:FF:000020">
    <property type="entry name" value="50S ribosomal protein L7Ae"/>
    <property type="match status" value="1"/>
</dbReference>
<dbReference type="HAMAP" id="MF_00326">
    <property type="entry name" value="Ribosomal_eL8"/>
    <property type="match status" value="1"/>
</dbReference>
<evidence type="ECO:0000256" key="9">
    <source>
        <dbReference type="HAMAP-Rule" id="MF_00326"/>
    </source>
</evidence>